<dbReference type="OrthoDB" id="677920at2"/>
<dbReference type="Pfam" id="PF00403">
    <property type="entry name" value="HMA"/>
    <property type="match status" value="1"/>
</dbReference>
<organism evidence="2 3">
    <name type="scientific">Aequorivita sublithincola (strain DSM 14238 / LMG 21431 / ACAM 643 / 9-3)</name>
    <dbReference type="NCBI Taxonomy" id="746697"/>
    <lineage>
        <taxon>Bacteria</taxon>
        <taxon>Pseudomonadati</taxon>
        <taxon>Bacteroidota</taxon>
        <taxon>Flavobacteriia</taxon>
        <taxon>Flavobacteriales</taxon>
        <taxon>Flavobacteriaceae</taxon>
        <taxon>Aequorivita</taxon>
    </lineage>
</organism>
<dbReference type="STRING" id="746697.Aeqsu_3173"/>
<dbReference type="InterPro" id="IPR006121">
    <property type="entry name" value="HMA_dom"/>
</dbReference>
<dbReference type="PATRIC" id="fig|746697.3.peg.3222"/>
<dbReference type="KEGG" id="asl:Aeqsu_3173"/>
<dbReference type="InterPro" id="IPR036163">
    <property type="entry name" value="HMA_dom_sf"/>
</dbReference>
<dbReference type="SUPFAM" id="SSF55008">
    <property type="entry name" value="HMA, heavy metal-associated domain"/>
    <property type="match status" value="1"/>
</dbReference>
<evidence type="ECO:0000313" key="3">
    <source>
        <dbReference type="Proteomes" id="UP000006049"/>
    </source>
</evidence>
<keyword evidence="3" id="KW-1185">Reference proteome</keyword>
<dbReference type="RefSeq" id="WP_014783855.1">
    <property type="nucleotide sequence ID" value="NC_018013.1"/>
</dbReference>
<dbReference type="PROSITE" id="PS50846">
    <property type="entry name" value="HMA_2"/>
    <property type="match status" value="1"/>
</dbReference>
<dbReference type="EMBL" id="CP003280">
    <property type="protein sequence ID" value="AFL82606.1"/>
    <property type="molecule type" value="Genomic_DNA"/>
</dbReference>
<dbReference type="AlphaFoldDB" id="I3Z038"/>
<reference evidence="2 3" key="1">
    <citation type="submission" date="2012-06" db="EMBL/GenBank/DDBJ databases">
        <title>The complete genome of Aequorivita sublithincola DSM 14238.</title>
        <authorList>
            <consortium name="US DOE Joint Genome Institute (JGI-PGF)"/>
            <person name="Lucas S."/>
            <person name="Copeland A."/>
            <person name="Lapidus A."/>
            <person name="Goodwin L."/>
            <person name="Pitluck S."/>
            <person name="Peters L."/>
            <person name="Munk A.C.C."/>
            <person name="Kyrpides N."/>
            <person name="Mavromatis K."/>
            <person name="Pagani I."/>
            <person name="Ivanova N."/>
            <person name="Ovchinnikova G."/>
            <person name="Zeytun A."/>
            <person name="Detter J.C."/>
            <person name="Han C."/>
            <person name="Land M."/>
            <person name="Hauser L."/>
            <person name="Markowitz V."/>
            <person name="Cheng J.-F."/>
            <person name="Hugenholtz P."/>
            <person name="Woyke T."/>
            <person name="Wu D."/>
            <person name="Tindall B."/>
            <person name="Faehnrich R."/>
            <person name="Brambilla E."/>
            <person name="Klenk H.-P."/>
            <person name="Eisen J.A."/>
        </authorList>
    </citation>
    <scope>NUCLEOTIDE SEQUENCE [LARGE SCALE GENOMIC DNA]</scope>
    <source>
        <strain evidence="3">DSM 14238 / LMG 21431 / ACAM 643 / 9-3</strain>
    </source>
</reference>
<accession>I3Z038</accession>
<gene>
    <name evidence="2" type="ordered locus">Aeqsu_3173</name>
</gene>
<feature type="domain" description="HMA" evidence="1">
    <location>
        <begin position="1"/>
        <end position="67"/>
    </location>
</feature>
<dbReference type="Proteomes" id="UP000006049">
    <property type="component" value="Chromosome"/>
</dbReference>
<dbReference type="eggNOG" id="COG2608">
    <property type="taxonomic scope" value="Bacteria"/>
</dbReference>
<evidence type="ECO:0000313" key="2">
    <source>
        <dbReference type="EMBL" id="AFL82606.1"/>
    </source>
</evidence>
<dbReference type="GO" id="GO:0046872">
    <property type="term" value="F:metal ion binding"/>
    <property type="evidence" value="ECO:0007669"/>
    <property type="project" value="InterPro"/>
</dbReference>
<proteinExistence type="predicted"/>
<dbReference type="HOGENOM" id="CLU_134973_7_3_10"/>
<dbReference type="CDD" id="cd00371">
    <property type="entry name" value="HMA"/>
    <property type="match status" value="1"/>
</dbReference>
<name>I3Z038_AEQSU</name>
<evidence type="ECO:0000259" key="1">
    <source>
        <dbReference type="PROSITE" id="PS50846"/>
    </source>
</evidence>
<protein>
    <submittedName>
        <fullName evidence="2">Copper chaperone</fullName>
    </submittedName>
</protein>
<dbReference type="Gene3D" id="3.30.70.100">
    <property type="match status" value="1"/>
</dbReference>
<sequence length="70" mass="7648">MKTLKFKTNINCGGCVSKVTPFLNKQKGVESWEVDTANPDKILTIESDGASEEDIKATLQKVGFKAETVD</sequence>